<organism evidence="2 3">
    <name type="scientific">Candidatus Lloydbacteria bacterium RIFCSPLOWO2_01_FULL_50_20</name>
    <dbReference type="NCBI Taxonomy" id="1798665"/>
    <lineage>
        <taxon>Bacteria</taxon>
        <taxon>Candidatus Lloydiibacteriota</taxon>
    </lineage>
</organism>
<evidence type="ECO:0000313" key="3">
    <source>
        <dbReference type="Proteomes" id="UP000178534"/>
    </source>
</evidence>
<name>A0A1G2DHJ0_9BACT</name>
<sequence>MALMSLTTLAYFLLAMNGAIADEWSLMGSFGFLGIAFGLAALPKKFGFLLLAIGGALLTIYAFHVSAWVFFTLNLIYFVESMRSWFKK</sequence>
<proteinExistence type="predicted"/>
<evidence type="ECO:0000256" key="1">
    <source>
        <dbReference type="SAM" id="Phobius"/>
    </source>
</evidence>
<dbReference type="EMBL" id="MHLP01000022">
    <property type="protein sequence ID" value="OGZ12431.1"/>
    <property type="molecule type" value="Genomic_DNA"/>
</dbReference>
<keyword evidence="1" id="KW-0812">Transmembrane</keyword>
<evidence type="ECO:0000313" key="2">
    <source>
        <dbReference type="EMBL" id="OGZ12431.1"/>
    </source>
</evidence>
<feature type="transmembrane region" description="Helical" evidence="1">
    <location>
        <begin position="45"/>
        <end position="78"/>
    </location>
</feature>
<gene>
    <name evidence="2" type="ORF">A2942_02335</name>
</gene>
<dbReference type="AlphaFoldDB" id="A0A1G2DHJ0"/>
<comment type="caution">
    <text evidence="2">The sequence shown here is derived from an EMBL/GenBank/DDBJ whole genome shotgun (WGS) entry which is preliminary data.</text>
</comment>
<protein>
    <submittedName>
        <fullName evidence="2">Uncharacterized protein</fullName>
    </submittedName>
</protein>
<keyword evidence="1" id="KW-0472">Membrane</keyword>
<dbReference type="Proteomes" id="UP000178534">
    <property type="component" value="Unassembled WGS sequence"/>
</dbReference>
<reference evidence="2 3" key="1">
    <citation type="journal article" date="2016" name="Nat. Commun.">
        <title>Thousands of microbial genomes shed light on interconnected biogeochemical processes in an aquifer system.</title>
        <authorList>
            <person name="Anantharaman K."/>
            <person name="Brown C.T."/>
            <person name="Hug L.A."/>
            <person name="Sharon I."/>
            <person name="Castelle C.J."/>
            <person name="Probst A.J."/>
            <person name="Thomas B.C."/>
            <person name="Singh A."/>
            <person name="Wilkins M.J."/>
            <person name="Karaoz U."/>
            <person name="Brodie E.L."/>
            <person name="Williams K.H."/>
            <person name="Hubbard S.S."/>
            <person name="Banfield J.F."/>
        </authorList>
    </citation>
    <scope>NUCLEOTIDE SEQUENCE [LARGE SCALE GENOMIC DNA]</scope>
</reference>
<keyword evidence="1" id="KW-1133">Transmembrane helix</keyword>
<accession>A0A1G2DHJ0</accession>